<reference evidence="18 19" key="1">
    <citation type="journal article" date="2010" name="Genome Biol. Evol.">
        <title>Functional convergence in reduced genomes of bacterial symbionts spanning 200 My of evolution.</title>
        <authorList>
            <person name="McCutcheon J.P."/>
            <person name="Moran N.A."/>
        </authorList>
    </citation>
    <scope>NUCLEOTIDE SEQUENCE [LARGE SCALE GENOMIC DNA]</scope>
    <source>
        <strain evidence="18 19">CARI</strain>
    </source>
</reference>
<keyword evidence="7" id="KW-0378">Hydrolase</keyword>
<evidence type="ECO:0000256" key="1">
    <source>
        <dbReference type="ARBA" id="ARBA00000563"/>
    </source>
</evidence>
<dbReference type="GO" id="GO:0046872">
    <property type="term" value="F:metal ion binding"/>
    <property type="evidence" value="ECO:0007669"/>
    <property type="project" value="UniProtKB-KW"/>
</dbReference>
<evidence type="ECO:0000256" key="15">
    <source>
        <dbReference type="PIRSR" id="PIRSR000977-2"/>
    </source>
</evidence>
<dbReference type="EMBL" id="CP002161">
    <property type="protein sequence ID" value="ADM89647.1"/>
    <property type="molecule type" value="Genomic_DNA"/>
</dbReference>
<dbReference type="HOGENOM" id="CLU_043508_1_1_4"/>
<dbReference type="InterPro" id="IPR034747">
    <property type="entry name" value="EXOI_SH3"/>
</dbReference>
<feature type="domain" description="ExoI C-terminal" evidence="17">
    <location>
        <begin position="341"/>
        <end position="462"/>
    </location>
</feature>
<sequence>MSKYNFLWYDYETFNLNKNFTFPSQFASIRTNLNLKIIKKYKIIYCKPDGSFMPCPKSILLNKILPQYCEKYGIKEYKFANKINKIMLKPYTINIGYNNINFDDIITRFLFWRNLLNPYEREWKNKCSTYDFFNIIKIIYFINYNSLKWFKKKNKKISFKLSDISKINGYLNKFFHNALFDVNATLFCAKIIKKKNFKLFYKFIKLRNKKNIIKNILFKKKVFLYLSNKYPFFEKEIFILLPLFIDNKNKNKLICLNINSNFNNFFDFKKKYNFKKINNYIKIININKYPIIFFNIKKILKKINFKINFNLIKKNITKINNNIKLILNIYKKFNYNYKYKKILNINFDLYNNFFISLNDKYNIKIIKKLNINKIHNKKFYFYNNNIKILCFFYKLKKYKKYISNFEKKIWIKYCKINLLKNYNNELNFFEKLFYIKKKYLKCSNKYKKKILYFLINYARKINPFNNDINDW</sequence>
<keyword evidence="6" id="KW-0227">DNA damage</keyword>
<feature type="binding site" evidence="14">
    <location>
        <position position="160"/>
    </location>
    <ligand>
        <name>substrate</name>
    </ligand>
</feature>
<evidence type="ECO:0000256" key="10">
    <source>
        <dbReference type="ARBA" id="ARBA00023125"/>
    </source>
</evidence>
<dbReference type="InterPro" id="IPR023607">
    <property type="entry name" value="Exodeoxyribonuclease_I"/>
</dbReference>
<dbReference type="PROSITE" id="PS51785">
    <property type="entry name" value="EXOI_C"/>
    <property type="match status" value="1"/>
</dbReference>
<evidence type="ECO:0000256" key="12">
    <source>
        <dbReference type="ARBA" id="ARBA00031220"/>
    </source>
</evidence>
<accession>E0TIM0</accession>
<keyword evidence="10" id="KW-0238">DNA-binding</keyword>
<evidence type="ECO:0000256" key="13">
    <source>
        <dbReference type="ARBA" id="ARBA00046792"/>
    </source>
</evidence>
<dbReference type="InterPro" id="IPR012337">
    <property type="entry name" value="RNaseH-like_sf"/>
</dbReference>
<dbReference type="PROSITE" id="PS51784">
    <property type="entry name" value="EXOI_SH3"/>
    <property type="match status" value="1"/>
</dbReference>
<feature type="binding site" evidence="15">
    <location>
        <position position="10"/>
    </location>
    <ligand>
        <name>Mg(2+)</name>
        <dbReference type="ChEBI" id="CHEBI:18420"/>
        <label>1</label>
    </ligand>
</feature>
<evidence type="ECO:0000313" key="19">
    <source>
        <dbReference type="Proteomes" id="UP000001303"/>
    </source>
</evidence>
<dbReference type="GO" id="GO:0003677">
    <property type="term" value="F:DNA binding"/>
    <property type="evidence" value="ECO:0007669"/>
    <property type="project" value="UniProtKB-KW"/>
</dbReference>
<name>E0TIM0_ZINIC</name>
<dbReference type="EC" id="3.1.11.1" evidence="2"/>
<dbReference type="GO" id="GO:0008310">
    <property type="term" value="F:single-stranded DNA 3'-5' DNA exonuclease activity"/>
    <property type="evidence" value="ECO:0007669"/>
    <property type="project" value="UniProtKB-EC"/>
</dbReference>
<protein>
    <recommendedName>
        <fullName evidence="3">Exodeoxyribonuclease I</fullName>
        <ecNumber evidence="2">3.1.11.1</ecNumber>
    </recommendedName>
    <alternativeName>
        <fullName evidence="12">DNA deoxyribophosphodiesterase</fullName>
    </alternativeName>
</protein>
<dbReference type="NCBIfam" id="NF008746">
    <property type="entry name" value="PRK11779.1"/>
    <property type="match status" value="1"/>
</dbReference>
<dbReference type="InterPro" id="IPR036397">
    <property type="entry name" value="RNaseH_sf"/>
</dbReference>
<dbReference type="InterPro" id="IPR058561">
    <property type="entry name" value="Exonuc_1_C"/>
</dbReference>
<dbReference type="FunFam" id="3.30.420.10:FF:000033">
    <property type="entry name" value="Exodeoxyribonuclease I"/>
    <property type="match status" value="1"/>
</dbReference>
<evidence type="ECO:0000256" key="4">
    <source>
        <dbReference type="ARBA" id="ARBA00022722"/>
    </source>
</evidence>
<dbReference type="AlphaFoldDB" id="E0TIM0"/>
<comment type="subunit">
    <text evidence="13">Monomer. Interacts with ssb (via C-terminus); this interaction stimulates the exonuclease activity by recruiting the enzyme to its substrate.</text>
</comment>
<evidence type="ECO:0000259" key="17">
    <source>
        <dbReference type="PROSITE" id="PS51785"/>
    </source>
</evidence>
<evidence type="ECO:0000256" key="6">
    <source>
        <dbReference type="ARBA" id="ARBA00022763"/>
    </source>
</evidence>
<dbReference type="Gene3D" id="3.30.420.10">
    <property type="entry name" value="Ribonuclease H-like superfamily/Ribonuclease H"/>
    <property type="match status" value="1"/>
</dbReference>
<evidence type="ECO:0000313" key="18">
    <source>
        <dbReference type="EMBL" id="ADM89647.1"/>
    </source>
</evidence>
<dbReference type="Pfam" id="PF26016">
    <property type="entry name" value="ExoI_C"/>
    <property type="match status" value="1"/>
</dbReference>
<evidence type="ECO:0000256" key="2">
    <source>
        <dbReference type="ARBA" id="ARBA00012108"/>
    </source>
</evidence>
<keyword evidence="19" id="KW-1185">Reference proteome</keyword>
<feature type="binding site" evidence="15">
    <location>
        <position position="12"/>
    </location>
    <ligand>
        <name>Mg(2+)</name>
        <dbReference type="ChEBI" id="CHEBI:18420"/>
        <label>2</label>
    </ligand>
</feature>
<dbReference type="InterPro" id="IPR038649">
    <property type="entry name" value="EXOI_SH3_sf"/>
</dbReference>
<feature type="domain" description="ExoI SH3-like" evidence="16">
    <location>
        <begin position="197"/>
        <end position="337"/>
    </location>
</feature>
<dbReference type="InterPro" id="IPR013620">
    <property type="entry name" value="Exonuc_1_SH3"/>
</dbReference>
<evidence type="ECO:0000256" key="5">
    <source>
        <dbReference type="ARBA" id="ARBA00022723"/>
    </source>
</evidence>
<evidence type="ECO:0000256" key="9">
    <source>
        <dbReference type="ARBA" id="ARBA00022842"/>
    </source>
</evidence>
<dbReference type="PIRSF" id="PIRSF000977">
    <property type="entry name" value="Exodeoxyribonuclease_I"/>
    <property type="match status" value="1"/>
</dbReference>
<comment type="catalytic activity">
    <reaction evidence="1">
        <text>Exonucleolytic cleavage in the 3'- to 5'-direction to yield nucleoside 5'-phosphates.</text>
        <dbReference type="EC" id="3.1.11.1"/>
    </reaction>
</comment>
<dbReference type="KEGG" id="zin:ZICARI_019"/>
<dbReference type="GO" id="GO:0006281">
    <property type="term" value="P:DNA repair"/>
    <property type="evidence" value="ECO:0007669"/>
    <property type="project" value="UniProtKB-KW"/>
</dbReference>
<dbReference type="SUPFAM" id="SSF53098">
    <property type="entry name" value="Ribonuclease H-like"/>
    <property type="match status" value="1"/>
</dbReference>
<evidence type="ECO:0000256" key="11">
    <source>
        <dbReference type="ARBA" id="ARBA00023204"/>
    </source>
</evidence>
<feature type="binding site" evidence="15">
    <location>
        <position position="181"/>
    </location>
    <ligand>
        <name>Mg(2+)</name>
        <dbReference type="ChEBI" id="CHEBI:18420"/>
        <label>2</label>
    </ligand>
</feature>
<dbReference type="Proteomes" id="UP000001303">
    <property type="component" value="Chromosome"/>
</dbReference>
<keyword evidence="8 18" id="KW-0269">Exonuclease</keyword>
<proteinExistence type="predicted"/>
<keyword evidence="11" id="KW-0234">DNA repair</keyword>
<organism evidence="18 19">
    <name type="scientific">Zinderia insecticola (strain CARI)</name>
    <dbReference type="NCBI Taxonomy" id="871271"/>
    <lineage>
        <taxon>Bacteria</taxon>
        <taxon>Pseudomonadati</taxon>
        <taxon>Pseudomonadota</taxon>
        <taxon>Betaproteobacteria</taxon>
        <taxon>Burkholderiales</taxon>
        <taxon>Oxalobacteraceae</taxon>
        <taxon>Candidatus Zinderia</taxon>
    </lineage>
</organism>
<dbReference type="Gene3D" id="3.30.1520.20">
    <property type="entry name" value="Exonuclease ExoI, domain 2"/>
    <property type="match status" value="1"/>
</dbReference>
<reference key="2">
    <citation type="submission" date="2010-08" db="EMBL/GenBank/DDBJ databases">
        <title>Functional convergence in reduced genomes of bacterial symbionts spanning 200 million years of evolution.</title>
        <authorList>
            <person name="McCutcheon J.P."/>
            <person name="Moran N.A."/>
        </authorList>
    </citation>
    <scope>NUCLEOTIDE SEQUENCE</scope>
    <source>
        <strain>CARI</strain>
    </source>
</reference>
<evidence type="ECO:0000256" key="14">
    <source>
        <dbReference type="PIRSR" id="PIRSR000977-1"/>
    </source>
</evidence>
<evidence type="ECO:0000256" key="8">
    <source>
        <dbReference type="ARBA" id="ARBA00022839"/>
    </source>
</evidence>
<gene>
    <name evidence="18" type="primary">sbcB</name>
    <name evidence="18" type="ordered locus">ZICARI_019</name>
</gene>
<feature type="binding site" evidence="14">
    <location>
        <position position="12"/>
    </location>
    <ligand>
        <name>substrate</name>
    </ligand>
</feature>
<evidence type="ECO:0000256" key="3">
    <source>
        <dbReference type="ARBA" id="ARBA00019900"/>
    </source>
</evidence>
<keyword evidence="4" id="KW-0540">Nuclease</keyword>
<comment type="cofactor">
    <cofactor evidence="15">
        <name>Mg(2+)</name>
        <dbReference type="ChEBI" id="CHEBI:18420"/>
    </cofactor>
    <text evidence="15">Binds 2 Mg(2+) ions per monomer.</text>
</comment>
<dbReference type="Pfam" id="PF08411">
    <property type="entry name" value="ExoI_SH3"/>
    <property type="match status" value="1"/>
</dbReference>
<keyword evidence="9 15" id="KW-0460">Magnesium</keyword>
<evidence type="ECO:0000256" key="7">
    <source>
        <dbReference type="ARBA" id="ARBA00022801"/>
    </source>
</evidence>
<evidence type="ECO:0000259" key="16">
    <source>
        <dbReference type="PROSITE" id="PS51784"/>
    </source>
</evidence>
<dbReference type="STRING" id="871271.ZICARI_019"/>
<keyword evidence="5 15" id="KW-0479">Metal-binding</keyword>